<keyword evidence="3" id="KW-0347">Helicase</keyword>
<dbReference type="PANTHER" id="PTHR12604">
    <property type="entry name" value="KU AUTOANTIGEN DNA HELICASE"/>
    <property type="match status" value="1"/>
</dbReference>
<dbReference type="GO" id="GO:0000723">
    <property type="term" value="P:telomere maintenance"/>
    <property type="evidence" value="ECO:0007669"/>
    <property type="project" value="TreeGrafter"/>
</dbReference>
<dbReference type="GO" id="GO:0042162">
    <property type="term" value="F:telomeric DNA binding"/>
    <property type="evidence" value="ECO:0007669"/>
    <property type="project" value="TreeGrafter"/>
</dbReference>
<dbReference type="GO" id="GO:0006303">
    <property type="term" value="P:double-strand break repair via nonhomologous end joining"/>
    <property type="evidence" value="ECO:0007669"/>
    <property type="project" value="InterPro"/>
</dbReference>
<feature type="non-terminal residue" evidence="3">
    <location>
        <position position="63"/>
    </location>
</feature>
<dbReference type="Pfam" id="PF02735">
    <property type="entry name" value="Ku"/>
    <property type="match status" value="1"/>
</dbReference>
<comment type="caution">
    <text evidence="3">The sequence shown here is derived from an EMBL/GenBank/DDBJ whole genome shotgun (WGS) entry which is preliminary data.</text>
</comment>
<dbReference type="GO" id="GO:0003690">
    <property type="term" value="F:double-stranded DNA binding"/>
    <property type="evidence" value="ECO:0007669"/>
    <property type="project" value="TreeGrafter"/>
</dbReference>
<dbReference type="SUPFAM" id="SSF100939">
    <property type="entry name" value="SPOC domain-like"/>
    <property type="match status" value="1"/>
</dbReference>
<feature type="domain" description="Ku" evidence="2">
    <location>
        <begin position="2"/>
        <end position="57"/>
    </location>
</feature>
<dbReference type="InterPro" id="IPR006164">
    <property type="entry name" value="DNA_bd_Ku70/Ku80"/>
</dbReference>
<dbReference type="GO" id="GO:0004386">
    <property type="term" value="F:helicase activity"/>
    <property type="evidence" value="ECO:0007669"/>
    <property type="project" value="UniProtKB-KW"/>
</dbReference>
<dbReference type="EMBL" id="LXQA010168239">
    <property type="protein sequence ID" value="MCI28814.1"/>
    <property type="molecule type" value="Genomic_DNA"/>
</dbReference>
<proteinExistence type="predicted"/>
<dbReference type="Proteomes" id="UP000265520">
    <property type="component" value="Unassembled WGS sequence"/>
</dbReference>
<keyword evidence="1" id="KW-0238">DNA-binding</keyword>
<dbReference type="GO" id="GO:0043564">
    <property type="term" value="C:Ku70:Ku80 complex"/>
    <property type="evidence" value="ECO:0007669"/>
    <property type="project" value="TreeGrafter"/>
</dbReference>
<protein>
    <submittedName>
        <fullName evidence="3">ATP-dependent DNA helicase 2 subunit KU80-like</fullName>
    </submittedName>
</protein>
<organism evidence="3 4">
    <name type="scientific">Trifolium medium</name>
    <dbReference type="NCBI Taxonomy" id="97028"/>
    <lineage>
        <taxon>Eukaryota</taxon>
        <taxon>Viridiplantae</taxon>
        <taxon>Streptophyta</taxon>
        <taxon>Embryophyta</taxon>
        <taxon>Tracheophyta</taxon>
        <taxon>Spermatophyta</taxon>
        <taxon>Magnoliopsida</taxon>
        <taxon>eudicotyledons</taxon>
        <taxon>Gunneridae</taxon>
        <taxon>Pentapetalae</taxon>
        <taxon>rosids</taxon>
        <taxon>fabids</taxon>
        <taxon>Fabales</taxon>
        <taxon>Fabaceae</taxon>
        <taxon>Papilionoideae</taxon>
        <taxon>50 kb inversion clade</taxon>
        <taxon>NPAAA clade</taxon>
        <taxon>Hologalegina</taxon>
        <taxon>IRL clade</taxon>
        <taxon>Trifolieae</taxon>
        <taxon>Trifolium</taxon>
    </lineage>
</organism>
<dbReference type="InterPro" id="IPR016194">
    <property type="entry name" value="SPOC-like_C_dom_sf"/>
</dbReference>
<name>A0A392QY69_9FABA</name>
<dbReference type="PANTHER" id="PTHR12604:SF4">
    <property type="entry name" value="X-RAY REPAIR CROSS-COMPLEMENTING PROTEIN 5"/>
    <property type="match status" value="1"/>
</dbReference>
<keyword evidence="4" id="KW-1185">Reference proteome</keyword>
<evidence type="ECO:0000313" key="3">
    <source>
        <dbReference type="EMBL" id="MCI28814.1"/>
    </source>
</evidence>
<evidence type="ECO:0000313" key="4">
    <source>
        <dbReference type="Proteomes" id="UP000265520"/>
    </source>
</evidence>
<keyword evidence="3" id="KW-0378">Hydrolase</keyword>
<keyword evidence="3" id="KW-0547">Nucleotide-binding</keyword>
<evidence type="ECO:0000259" key="2">
    <source>
        <dbReference type="Pfam" id="PF02735"/>
    </source>
</evidence>
<keyword evidence="3" id="KW-0067">ATP-binding</keyword>
<reference evidence="3 4" key="1">
    <citation type="journal article" date="2018" name="Front. Plant Sci.">
        <title>Red Clover (Trifolium pratense) and Zigzag Clover (T. medium) - A Picture of Genomic Similarities and Differences.</title>
        <authorList>
            <person name="Dluhosova J."/>
            <person name="Istvanek J."/>
            <person name="Nedelnik J."/>
            <person name="Repkova J."/>
        </authorList>
    </citation>
    <scope>NUCLEOTIDE SEQUENCE [LARGE SCALE GENOMIC DNA]</scope>
    <source>
        <strain evidence="4">cv. 10/8</strain>
        <tissue evidence="3">Leaf</tissue>
    </source>
</reference>
<dbReference type="Gene3D" id="2.40.290.10">
    <property type="match status" value="1"/>
</dbReference>
<sequence length="63" mass="6917">MKDVYVFIAEPGNTKALLAVSALSRAMKEMNKVAILRCAWRQGQSNVVIGVLTPNVSDRENIV</sequence>
<evidence type="ECO:0000256" key="1">
    <source>
        <dbReference type="ARBA" id="ARBA00023125"/>
    </source>
</evidence>
<dbReference type="AlphaFoldDB" id="A0A392QY69"/>
<accession>A0A392QY69</accession>